<feature type="region of interest" description="Disordered" evidence="1">
    <location>
        <begin position="54"/>
        <end position="95"/>
    </location>
</feature>
<evidence type="ECO:0000313" key="3">
    <source>
        <dbReference type="Proteomes" id="UP001304895"/>
    </source>
</evidence>
<protein>
    <submittedName>
        <fullName evidence="2">Uncharacterized protein</fullName>
    </submittedName>
</protein>
<evidence type="ECO:0000313" key="2">
    <source>
        <dbReference type="EMBL" id="KAK4134938.1"/>
    </source>
</evidence>
<reference evidence="2" key="2">
    <citation type="submission" date="2023-05" db="EMBL/GenBank/DDBJ databases">
        <authorList>
            <consortium name="Lawrence Berkeley National Laboratory"/>
            <person name="Steindorff A."/>
            <person name="Hensen N."/>
            <person name="Bonometti L."/>
            <person name="Westerberg I."/>
            <person name="Brannstrom I.O."/>
            <person name="Guillou S."/>
            <person name="Cros-Aarteil S."/>
            <person name="Calhoun S."/>
            <person name="Haridas S."/>
            <person name="Kuo A."/>
            <person name="Mondo S."/>
            <person name="Pangilinan J."/>
            <person name="Riley R."/>
            <person name="Labutti K."/>
            <person name="Andreopoulos B."/>
            <person name="Lipzen A."/>
            <person name="Chen C."/>
            <person name="Yanf M."/>
            <person name="Daum C."/>
            <person name="Ng V."/>
            <person name="Clum A."/>
            <person name="Ohm R."/>
            <person name="Martin F."/>
            <person name="Silar P."/>
            <person name="Natvig D."/>
            <person name="Lalanne C."/>
            <person name="Gautier V."/>
            <person name="Ament-Velasquez S.L."/>
            <person name="Kruys A."/>
            <person name="Hutchinson M.I."/>
            <person name="Powell A.J."/>
            <person name="Barry K."/>
            <person name="Miller A.N."/>
            <person name="Grigoriev I.V."/>
            <person name="Debuchy R."/>
            <person name="Gladieux P."/>
            <person name="Thoren M.H."/>
            <person name="Johannesson H."/>
        </authorList>
    </citation>
    <scope>NUCLEOTIDE SEQUENCE</scope>
    <source>
        <strain evidence="2">CBS 123565</strain>
    </source>
</reference>
<keyword evidence="3" id="KW-1185">Reference proteome</keyword>
<proteinExistence type="predicted"/>
<sequence>MVKYDKATHLRCALCVFKGNTYVVSRIFARQYVVFQYAALWWVANSASPPHSILGEGKKGSSSAAGRFGRTGQTGLASPPDDTTAPLKTAATSRPPAETAARCTGQWILLCSPKTSDLYAAFLWPTAVIARINRPGKTPTSVPAQHEGVDLPSCRHDRSVI</sequence>
<organism evidence="2 3">
    <name type="scientific">Trichocladium antarcticum</name>
    <dbReference type="NCBI Taxonomy" id="1450529"/>
    <lineage>
        <taxon>Eukaryota</taxon>
        <taxon>Fungi</taxon>
        <taxon>Dikarya</taxon>
        <taxon>Ascomycota</taxon>
        <taxon>Pezizomycotina</taxon>
        <taxon>Sordariomycetes</taxon>
        <taxon>Sordariomycetidae</taxon>
        <taxon>Sordariales</taxon>
        <taxon>Chaetomiaceae</taxon>
        <taxon>Trichocladium</taxon>
    </lineage>
</organism>
<dbReference type="EMBL" id="MU853407">
    <property type="protein sequence ID" value="KAK4134938.1"/>
    <property type="molecule type" value="Genomic_DNA"/>
</dbReference>
<evidence type="ECO:0000256" key="1">
    <source>
        <dbReference type="SAM" id="MobiDB-lite"/>
    </source>
</evidence>
<dbReference type="AlphaFoldDB" id="A0AAN6UL60"/>
<accession>A0AAN6UL60</accession>
<comment type="caution">
    <text evidence="2">The sequence shown here is derived from an EMBL/GenBank/DDBJ whole genome shotgun (WGS) entry which is preliminary data.</text>
</comment>
<gene>
    <name evidence="2" type="ORF">BT67DRAFT_441376</name>
</gene>
<name>A0AAN6UL60_9PEZI</name>
<reference evidence="2" key="1">
    <citation type="journal article" date="2023" name="Mol. Phylogenet. Evol.">
        <title>Genome-scale phylogeny and comparative genomics of the fungal order Sordariales.</title>
        <authorList>
            <person name="Hensen N."/>
            <person name="Bonometti L."/>
            <person name="Westerberg I."/>
            <person name="Brannstrom I.O."/>
            <person name="Guillou S."/>
            <person name="Cros-Aarteil S."/>
            <person name="Calhoun S."/>
            <person name="Haridas S."/>
            <person name="Kuo A."/>
            <person name="Mondo S."/>
            <person name="Pangilinan J."/>
            <person name="Riley R."/>
            <person name="LaButti K."/>
            <person name="Andreopoulos B."/>
            <person name="Lipzen A."/>
            <person name="Chen C."/>
            <person name="Yan M."/>
            <person name="Daum C."/>
            <person name="Ng V."/>
            <person name="Clum A."/>
            <person name="Steindorff A."/>
            <person name="Ohm R.A."/>
            <person name="Martin F."/>
            <person name="Silar P."/>
            <person name="Natvig D.O."/>
            <person name="Lalanne C."/>
            <person name="Gautier V."/>
            <person name="Ament-Velasquez S.L."/>
            <person name="Kruys A."/>
            <person name="Hutchinson M.I."/>
            <person name="Powell A.J."/>
            <person name="Barry K."/>
            <person name="Miller A.N."/>
            <person name="Grigoriev I.V."/>
            <person name="Debuchy R."/>
            <person name="Gladieux P."/>
            <person name="Hiltunen Thoren M."/>
            <person name="Johannesson H."/>
        </authorList>
    </citation>
    <scope>NUCLEOTIDE SEQUENCE</scope>
    <source>
        <strain evidence="2">CBS 123565</strain>
    </source>
</reference>
<dbReference type="Proteomes" id="UP001304895">
    <property type="component" value="Unassembled WGS sequence"/>
</dbReference>